<dbReference type="EMBL" id="DTLB01000001">
    <property type="protein sequence ID" value="HFW31451.1"/>
    <property type="molecule type" value="Genomic_DNA"/>
</dbReference>
<sequence>MDIDYSLNVLKGSINEVVEQLRNAEKGEFNLLVYPLFYVESYRSSIGKYLKLKLTSDIETASQIYGEMIYPMNTMLRPFRDESKEAVSLNIFPLKLGFGKPQIFLNGEKLGRGVVHISFSKRFDASFTDYLPERGRDLEETKEILKGEFHFVEEVELKKSSLAIGELNGQTVRDYLRKYRVKTRDNLEKDIERGDFFGATPYILLLLSRETCGSAALGLMDYNLKFYPSLFDLNVFEDRGIFSGEILKSGLERIKSEIKNLKSGFVFFDQNLMLMFEEKLVRAFKDYSGYGIITSFPSFSGSLNKRFMSEIEPNIFTNSTLSTVFVDLPDQRK</sequence>
<protein>
    <submittedName>
        <fullName evidence="1">Uncharacterized protein</fullName>
    </submittedName>
</protein>
<dbReference type="AlphaFoldDB" id="A0A7C3M9M3"/>
<gene>
    <name evidence="1" type="ORF">ENW66_00640</name>
</gene>
<evidence type="ECO:0000313" key="1">
    <source>
        <dbReference type="EMBL" id="HFW31451.1"/>
    </source>
</evidence>
<organism evidence="1">
    <name type="scientific">Archaeoglobus fulgidus</name>
    <dbReference type="NCBI Taxonomy" id="2234"/>
    <lineage>
        <taxon>Archaea</taxon>
        <taxon>Methanobacteriati</taxon>
        <taxon>Methanobacteriota</taxon>
        <taxon>Archaeoglobi</taxon>
        <taxon>Archaeoglobales</taxon>
        <taxon>Archaeoglobaceae</taxon>
        <taxon>Archaeoglobus</taxon>
    </lineage>
</organism>
<reference evidence="1" key="1">
    <citation type="journal article" date="2020" name="mSystems">
        <title>Genome- and Community-Level Interaction Insights into Carbon Utilization and Element Cycling Functions of Hydrothermarchaeota in Hydrothermal Sediment.</title>
        <authorList>
            <person name="Zhou Z."/>
            <person name="Liu Y."/>
            <person name="Xu W."/>
            <person name="Pan J."/>
            <person name="Luo Z.H."/>
            <person name="Li M."/>
        </authorList>
    </citation>
    <scope>NUCLEOTIDE SEQUENCE [LARGE SCALE GENOMIC DNA]</scope>
    <source>
        <strain evidence="1">SpSt-87</strain>
    </source>
</reference>
<comment type="caution">
    <text evidence="1">The sequence shown here is derived from an EMBL/GenBank/DDBJ whole genome shotgun (WGS) entry which is preliminary data.</text>
</comment>
<name>A0A7C3M9M3_ARCFL</name>
<proteinExistence type="predicted"/>
<accession>A0A7C3M9M3</accession>